<reference evidence="2 3" key="1">
    <citation type="journal article" date="2016" name="Nat. Commun.">
        <title>Thousands of microbial genomes shed light on interconnected biogeochemical processes in an aquifer system.</title>
        <authorList>
            <person name="Anantharaman K."/>
            <person name="Brown C.T."/>
            <person name="Hug L.A."/>
            <person name="Sharon I."/>
            <person name="Castelle C.J."/>
            <person name="Probst A.J."/>
            <person name="Thomas B.C."/>
            <person name="Singh A."/>
            <person name="Wilkins M.J."/>
            <person name="Karaoz U."/>
            <person name="Brodie E.L."/>
            <person name="Williams K.H."/>
            <person name="Hubbard S.S."/>
            <person name="Banfield J.F."/>
        </authorList>
    </citation>
    <scope>NUCLEOTIDE SEQUENCE [LARGE SCALE GENOMIC DNA]</scope>
</reference>
<dbReference type="AlphaFoldDB" id="A0A1G1X3T4"/>
<organism evidence="2 3">
    <name type="scientific">Candidatus Andersenbacteria bacterium RIFCSPHIGHO2_12_FULL_45_11</name>
    <dbReference type="NCBI Taxonomy" id="1797281"/>
    <lineage>
        <taxon>Bacteria</taxon>
        <taxon>Candidatus Anderseniibacteriota</taxon>
    </lineage>
</organism>
<dbReference type="Proteomes" id="UP000177528">
    <property type="component" value="Unassembled WGS sequence"/>
</dbReference>
<accession>A0A1G1X3T4</accession>
<dbReference type="GO" id="GO:0006508">
    <property type="term" value="P:proteolysis"/>
    <property type="evidence" value="ECO:0007669"/>
    <property type="project" value="InterPro"/>
</dbReference>
<proteinExistence type="predicted"/>
<name>A0A1G1X3T4_9BACT</name>
<evidence type="ECO:0000313" key="2">
    <source>
        <dbReference type="EMBL" id="OGY34672.1"/>
    </source>
</evidence>
<comment type="caution">
    <text evidence="2">The sequence shown here is derived from an EMBL/GenBank/DDBJ whole genome shotgun (WGS) entry which is preliminary data.</text>
</comment>
<sequence length="156" mass="17461">MKFSYKKSLITPAPGFESGLLYQSKIPVLLSGPKGVMRFDALVDTGSDQTIFPLLDIEEITGILIDRNTKSEVRGRLEQHKEELFLGSKCVLRLAVEEEVYEFPSSIWFSDDGNSPAILGHSGFLEFFTSTFDGDGHVLTLEPNKRFSGIAKKLEW</sequence>
<protein>
    <recommendedName>
        <fullName evidence="1">Peptidase A2 domain-containing protein</fullName>
    </recommendedName>
</protein>
<evidence type="ECO:0000259" key="1">
    <source>
        <dbReference type="PROSITE" id="PS50175"/>
    </source>
</evidence>
<gene>
    <name evidence="2" type="ORF">A3D99_05020</name>
</gene>
<dbReference type="EMBL" id="MHHR01000011">
    <property type="protein sequence ID" value="OGY34672.1"/>
    <property type="molecule type" value="Genomic_DNA"/>
</dbReference>
<dbReference type="PROSITE" id="PS50175">
    <property type="entry name" value="ASP_PROT_RETROV"/>
    <property type="match status" value="1"/>
</dbReference>
<dbReference type="InterPro" id="IPR001995">
    <property type="entry name" value="Peptidase_A2_cat"/>
</dbReference>
<evidence type="ECO:0000313" key="3">
    <source>
        <dbReference type="Proteomes" id="UP000177528"/>
    </source>
</evidence>
<feature type="domain" description="Peptidase A2" evidence="1">
    <location>
        <begin position="39"/>
        <end position="53"/>
    </location>
</feature>
<dbReference type="GO" id="GO:0004190">
    <property type="term" value="F:aspartic-type endopeptidase activity"/>
    <property type="evidence" value="ECO:0007669"/>
    <property type="project" value="InterPro"/>
</dbReference>